<evidence type="ECO:0000259" key="1">
    <source>
        <dbReference type="SMART" id="SM00481"/>
    </source>
</evidence>
<dbReference type="PANTHER" id="PTHR42924">
    <property type="entry name" value="EXONUCLEASE"/>
    <property type="match status" value="1"/>
</dbReference>
<dbReference type="RefSeq" id="WP_072902458.1">
    <property type="nucleotide sequence ID" value="NZ_FRAD01000005.1"/>
</dbReference>
<dbReference type="InterPro" id="IPR003141">
    <property type="entry name" value="Pol/His_phosphatase_N"/>
</dbReference>
<dbReference type="AlphaFoldDB" id="A0A1M6LEB2"/>
<dbReference type="Gene3D" id="3.20.20.140">
    <property type="entry name" value="Metal-dependent hydrolases"/>
    <property type="match status" value="1"/>
</dbReference>
<dbReference type="InterPro" id="IPR052018">
    <property type="entry name" value="PHP_domain"/>
</dbReference>
<organism evidence="2 3">
    <name type="scientific">Hathewaya proteolytica DSM 3090</name>
    <dbReference type="NCBI Taxonomy" id="1121331"/>
    <lineage>
        <taxon>Bacteria</taxon>
        <taxon>Bacillati</taxon>
        <taxon>Bacillota</taxon>
        <taxon>Clostridia</taxon>
        <taxon>Eubacteriales</taxon>
        <taxon>Clostridiaceae</taxon>
        <taxon>Hathewaya</taxon>
    </lineage>
</organism>
<dbReference type="PANTHER" id="PTHR42924:SF3">
    <property type="entry name" value="POLYMERASE_HISTIDINOL PHOSPHATASE N-TERMINAL DOMAIN-CONTAINING PROTEIN"/>
    <property type="match status" value="1"/>
</dbReference>
<protein>
    <recommendedName>
        <fullName evidence="1">Polymerase/histidinol phosphatase N-terminal domain-containing protein</fullName>
    </recommendedName>
</protein>
<dbReference type="GO" id="GO:0035312">
    <property type="term" value="F:5'-3' DNA exonuclease activity"/>
    <property type="evidence" value="ECO:0007669"/>
    <property type="project" value="TreeGrafter"/>
</dbReference>
<dbReference type="STRING" id="1121331.SAMN02745248_00729"/>
<dbReference type="SMART" id="SM00481">
    <property type="entry name" value="POLIIIAc"/>
    <property type="match status" value="1"/>
</dbReference>
<dbReference type="Pfam" id="PF02811">
    <property type="entry name" value="PHP"/>
    <property type="match status" value="1"/>
</dbReference>
<accession>A0A1M6LEB2</accession>
<feature type="domain" description="Polymerase/histidinol phosphatase N-terminal" evidence="1">
    <location>
        <begin position="4"/>
        <end position="69"/>
    </location>
</feature>
<reference evidence="2 3" key="1">
    <citation type="submission" date="2016-11" db="EMBL/GenBank/DDBJ databases">
        <authorList>
            <person name="Jaros S."/>
            <person name="Januszkiewicz K."/>
            <person name="Wedrychowicz H."/>
        </authorList>
    </citation>
    <scope>NUCLEOTIDE SEQUENCE [LARGE SCALE GENOMIC DNA]</scope>
    <source>
        <strain evidence="2 3">DSM 3090</strain>
    </source>
</reference>
<name>A0A1M6LEB2_9CLOT</name>
<keyword evidence="3" id="KW-1185">Reference proteome</keyword>
<dbReference type="SUPFAM" id="SSF89550">
    <property type="entry name" value="PHP domain-like"/>
    <property type="match status" value="1"/>
</dbReference>
<dbReference type="GO" id="GO:0004534">
    <property type="term" value="F:5'-3' RNA exonuclease activity"/>
    <property type="evidence" value="ECO:0007669"/>
    <property type="project" value="TreeGrafter"/>
</dbReference>
<proteinExistence type="predicted"/>
<evidence type="ECO:0000313" key="3">
    <source>
        <dbReference type="Proteomes" id="UP000183952"/>
    </source>
</evidence>
<gene>
    <name evidence="2" type="ORF">SAMN02745248_00729</name>
</gene>
<dbReference type="Proteomes" id="UP000183952">
    <property type="component" value="Unassembled WGS sequence"/>
</dbReference>
<dbReference type="InterPro" id="IPR016195">
    <property type="entry name" value="Pol/histidinol_Pase-like"/>
</dbReference>
<dbReference type="Gene3D" id="1.10.150.650">
    <property type="match status" value="1"/>
</dbReference>
<sequence length="277" mass="31191">MIKADLHTHSNFSDGILSPEDLILKASNCGLQIISITDHDTMKYGRTLIDFAKENGVTLIPGIELTTLHKGGNIHLLGYFKDDSYTDSIFQDNLYFLQTKRMERAKKMVDNLKEFYNIIIDFQHLIHSSNSLIARPHIAKAIIEAGYNYTFTELFDSVLSKKSKAYIPNFGLTLEEGIQLLHKYNAITVIAHPTLMRSNSIEDLMDMPFQGIEAIYPQNKPLETEKFIALAEAHNKLYTAGSDYHGINGDIKHGAMGDYTLTGSALERFLQCLNAKV</sequence>
<evidence type="ECO:0000313" key="2">
    <source>
        <dbReference type="EMBL" id="SHJ69551.1"/>
    </source>
</evidence>
<dbReference type="OrthoDB" id="9791620at2"/>
<dbReference type="CDD" id="cd07438">
    <property type="entry name" value="PHP_HisPPase_AMP"/>
    <property type="match status" value="1"/>
</dbReference>
<dbReference type="EMBL" id="FRAD01000005">
    <property type="protein sequence ID" value="SHJ69551.1"/>
    <property type="molecule type" value="Genomic_DNA"/>
</dbReference>
<dbReference type="InterPro" id="IPR004013">
    <property type="entry name" value="PHP_dom"/>
</dbReference>